<reference evidence="2" key="1">
    <citation type="submission" date="2022-01" db="EMBL/GenBank/DDBJ databases">
        <title>Genome sequencing of Zunongwangia sp. M21534 genome.</title>
        <authorList>
            <person name="Chen Y."/>
            <person name="Dong C."/>
            <person name="Shao Z."/>
        </authorList>
    </citation>
    <scope>NUCLEOTIDE SEQUENCE</scope>
    <source>
        <strain evidence="2">MCCC M21534</strain>
    </source>
</reference>
<dbReference type="Gene3D" id="1.20.120.450">
    <property type="entry name" value="dinb family like domain"/>
    <property type="match status" value="1"/>
</dbReference>
<dbReference type="SUPFAM" id="SSF109854">
    <property type="entry name" value="DinB/YfiT-like putative metalloenzymes"/>
    <property type="match status" value="1"/>
</dbReference>
<dbReference type="PROSITE" id="PS51257">
    <property type="entry name" value="PROKAR_LIPOPROTEIN"/>
    <property type="match status" value="1"/>
</dbReference>
<feature type="domain" description="DinB-like" evidence="1">
    <location>
        <begin position="49"/>
        <end position="140"/>
    </location>
</feature>
<name>A0A9X1ZVV9_9FLAO</name>
<dbReference type="AlphaFoldDB" id="A0A9X1ZVV9"/>
<organism evidence="2 3">
    <name type="scientific">Zunongwangia pacifica</name>
    <dbReference type="NCBI Taxonomy" id="2911062"/>
    <lineage>
        <taxon>Bacteria</taxon>
        <taxon>Pseudomonadati</taxon>
        <taxon>Bacteroidota</taxon>
        <taxon>Flavobacteriia</taxon>
        <taxon>Flavobacteriales</taxon>
        <taxon>Flavobacteriaceae</taxon>
        <taxon>Zunongwangia</taxon>
    </lineage>
</organism>
<gene>
    <name evidence="2" type="ORF">L1967_21550</name>
</gene>
<dbReference type="EMBL" id="JAKHSK010000063">
    <property type="protein sequence ID" value="MCL6220884.1"/>
    <property type="molecule type" value="Genomic_DNA"/>
</dbReference>
<dbReference type="RefSeq" id="WP_249603559.1">
    <property type="nucleotide sequence ID" value="NZ_JAKHSK010000063.1"/>
</dbReference>
<keyword evidence="3" id="KW-1185">Reference proteome</keyword>
<dbReference type="Proteomes" id="UP001139521">
    <property type="component" value="Unassembled WGS sequence"/>
</dbReference>
<dbReference type="Pfam" id="PF12867">
    <property type="entry name" value="DinB_2"/>
    <property type="match status" value="1"/>
</dbReference>
<accession>A0A9X1ZVV9</accession>
<sequence>MKQILILVSLIAVFSSCSRQKNSQQLKPIFLEQLKNTHTDQNWFAPTKIAIEGLSAAQANWKDSTQNHSIAELVSHLSFWNGMNLRAFKGEDMAGFEVDNEITFKKYTDEEWKELVMRLDSIQTQWELLTESATDEQLKEWNSEILNMTAHTAYHTGQIVYIRKQKGWWDKK</sequence>
<comment type="caution">
    <text evidence="2">The sequence shown here is derived from an EMBL/GenBank/DDBJ whole genome shotgun (WGS) entry which is preliminary data.</text>
</comment>
<proteinExistence type="predicted"/>
<dbReference type="InterPro" id="IPR024775">
    <property type="entry name" value="DinB-like"/>
</dbReference>
<evidence type="ECO:0000313" key="3">
    <source>
        <dbReference type="Proteomes" id="UP001139521"/>
    </source>
</evidence>
<evidence type="ECO:0000313" key="2">
    <source>
        <dbReference type="EMBL" id="MCL6220884.1"/>
    </source>
</evidence>
<evidence type="ECO:0000259" key="1">
    <source>
        <dbReference type="Pfam" id="PF12867"/>
    </source>
</evidence>
<protein>
    <submittedName>
        <fullName evidence="2">DinB family protein</fullName>
    </submittedName>
</protein>
<dbReference type="InterPro" id="IPR034660">
    <property type="entry name" value="DinB/YfiT-like"/>
</dbReference>